<accession>A0A5J4UAF9</accession>
<proteinExistence type="predicted"/>
<evidence type="ECO:0000313" key="2">
    <source>
        <dbReference type="Proteomes" id="UP000324800"/>
    </source>
</evidence>
<sequence>MDKENDIEQNQEDYERWKQLALRLDVHERKRILFKVGYSDTLLDKKDKEYGHKVEVLIDNCGNYEINEKNKDKDKYQIEETISQPIEFQQQSALPTTFEDEKLRKKENDDNANAGAVVTSILKDTIGTPKKNFKPTAMFSDEGVVAEYAKYIFNYPEIWNTAKPLPQSIAERGFEYADLTKSSKSTEKSSYQILYYYARIVSPLQAIKQNINNTTITASFAQRTTKEYNVAPKFKGIASGKMTSSLIMSSELDVAIRREKGENDRMNQFPIYVELGARTNEQLQQQDLGSINGLFKRMEENKCRINSNKGYSNLLETWKKYETFRIGEMPNTIGIN</sequence>
<evidence type="ECO:0000313" key="1">
    <source>
        <dbReference type="EMBL" id="KAA6366881.1"/>
    </source>
</evidence>
<name>A0A5J4UAF9_9EUKA</name>
<dbReference type="AlphaFoldDB" id="A0A5J4UAF9"/>
<gene>
    <name evidence="1" type="ORF">EZS28_037593</name>
</gene>
<dbReference type="Proteomes" id="UP000324800">
    <property type="component" value="Unassembled WGS sequence"/>
</dbReference>
<comment type="caution">
    <text evidence="1">The sequence shown here is derived from an EMBL/GenBank/DDBJ whole genome shotgun (WGS) entry which is preliminary data.</text>
</comment>
<dbReference type="EMBL" id="SNRW01018918">
    <property type="protein sequence ID" value="KAA6366881.1"/>
    <property type="molecule type" value="Genomic_DNA"/>
</dbReference>
<reference evidence="1 2" key="1">
    <citation type="submission" date="2019-03" db="EMBL/GenBank/DDBJ databases">
        <title>Single cell metagenomics reveals metabolic interactions within the superorganism composed of flagellate Streblomastix strix and complex community of Bacteroidetes bacteria on its surface.</title>
        <authorList>
            <person name="Treitli S.C."/>
            <person name="Kolisko M."/>
            <person name="Husnik F."/>
            <person name="Keeling P."/>
            <person name="Hampl V."/>
        </authorList>
    </citation>
    <scope>NUCLEOTIDE SEQUENCE [LARGE SCALE GENOMIC DNA]</scope>
    <source>
        <strain evidence="1">ST1C</strain>
    </source>
</reference>
<organism evidence="1 2">
    <name type="scientific">Streblomastix strix</name>
    <dbReference type="NCBI Taxonomy" id="222440"/>
    <lineage>
        <taxon>Eukaryota</taxon>
        <taxon>Metamonada</taxon>
        <taxon>Preaxostyla</taxon>
        <taxon>Oxymonadida</taxon>
        <taxon>Streblomastigidae</taxon>
        <taxon>Streblomastix</taxon>
    </lineage>
</organism>
<protein>
    <submittedName>
        <fullName evidence="1">Uncharacterized protein</fullName>
    </submittedName>
</protein>